<keyword evidence="2" id="KW-1185">Reference proteome</keyword>
<comment type="caution">
    <text evidence="1">The sequence shown here is derived from an EMBL/GenBank/DDBJ whole genome shotgun (WGS) entry which is preliminary data.</text>
</comment>
<dbReference type="AlphaFoldDB" id="V2UPA7"/>
<evidence type="ECO:0000313" key="1">
    <source>
        <dbReference type="EMBL" id="ESK50490.1"/>
    </source>
</evidence>
<reference evidence="1 2" key="1">
    <citation type="submission" date="2013-10" db="EMBL/GenBank/DDBJ databases">
        <title>The Genome Sequence of Acinetobacter brisouii CIP 110357.</title>
        <authorList>
            <consortium name="The Broad Institute Genomics Platform"/>
            <consortium name="The Broad Institute Genome Sequencing Center for Infectious Disease"/>
            <person name="Cerqueira G."/>
            <person name="Feldgarden M."/>
            <person name="Courvalin P."/>
            <person name="Grillot-Courvalin C."/>
            <person name="Clermont D."/>
            <person name="Rocha E."/>
            <person name="Yoon E.-J."/>
            <person name="Nemec A."/>
            <person name="Young S.K."/>
            <person name="Zeng Q."/>
            <person name="Gargeya S."/>
            <person name="Fitzgerald M."/>
            <person name="Abouelleil A."/>
            <person name="Alvarado L."/>
            <person name="Berlin A.M."/>
            <person name="Chapman S.B."/>
            <person name="Gainer-Dewar J."/>
            <person name="Goldberg J."/>
            <person name="Gnerre S."/>
            <person name="Griggs A."/>
            <person name="Gujja S."/>
            <person name="Hansen M."/>
            <person name="Howarth C."/>
            <person name="Imamovic A."/>
            <person name="Ireland A."/>
            <person name="Larimer J."/>
            <person name="McCowan C."/>
            <person name="Murphy C."/>
            <person name="Pearson M."/>
            <person name="Poon T.W."/>
            <person name="Priest M."/>
            <person name="Roberts A."/>
            <person name="Saif S."/>
            <person name="Shea T."/>
            <person name="Sykes S."/>
            <person name="Wortman J."/>
            <person name="Nusbaum C."/>
            <person name="Birren B."/>
        </authorList>
    </citation>
    <scope>NUCLEOTIDE SEQUENCE [LARGE SCALE GENOMIC DNA]</scope>
    <source>
        <strain evidence="1 2">CIP 110357</strain>
    </source>
</reference>
<sequence length="76" mass="9169">MTRDELIKLLKQMGIHHSSYSFDKIKNSECISVLKQKTEWCVYYTERDKPELIFSSKEESNAYRFVANQFERWISN</sequence>
<name>V2UPA7_9GAMM</name>
<dbReference type="HOGENOM" id="CLU_188508_1_0_6"/>
<dbReference type="EMBL" id="AYEU01000007">
    <property type="protein sequence ID" value="ESK50490.1"/>
    <property type="molecule type" value="Genomic_DNA"/>
</dbReference>
<gene>
    <name evidence="1" type="ORF">P255_02472</name>
</gene>
<organism evidence="1 2">
    <name type="scientific">Acinetobacter brisouii CIP 110357</name>
    <dbReference type="NCBI Taxonomy" id="1341683"/>
    <lineage>
        <taxon>Bacteria</taxon>
        <taxon>Pseudomonadati</taxon>
        <taxon>Pseudomonadota</taxon>
        <taxon>Gammaproteobacteria</taxon>
        <taxon>Moraxellales</taxon>
        <taxon>Moraxellaceae</taxon>
        <taxon>Acinetobacter</taxon>
    </lineage>
</organism>
<dbReference type="RefSeq" id="WP_004902695.1">
    <property type="nucleotide sequence ID" value="NZ_BBTI01000005.1"/>
</dbReference>
<dbReference type="Proteomes" id="UP000018418">
    <property type="component" value="Unassembled WGS sequence"/>
</dbReference>
<protein>
    <submittedName>
        <fullName evidence="1">Uncharacterized protein</fullName>
    </submittedName>
</protein>
<accession>V2UPA7</accession>
<proteinExistence type="predicted"/>
<evidence type="ECO:0000313" key="2">
    <source>
        <dbReference type="Proteomes" id="UP000018418"/>
    </source>
</evidence>
<dbReference type="OrthoDB" id="1447491at2"/>